<evidence type="ECO:0000256" key="2">
    <source>
        <dbReference type="ARBA" id="ARBA00022840"/>
    </source>
</evidence>
<dbReference type="OMA" id="WVHVRSY"/>
<feature type="chain" id="PRO_5004013853" evidence="4">
    <location>
        <begin position="23"/>
        <end position="435"/>
    </location>
</feature>
<dbReference type="PROSITE" id="PS50011">
    <property type="entry name" value="PROTEIN_KINASE_DOM"/>
    <property type="match status" value="1"/>
</dbReference>
<keyword evidence="3" id="KW-1133">Transmembrane helix</keyword>
<dbReference type="Pfam" id="PF07714">
    <property type="entry name" value="PK_Tyr_Ser-Thr"/>
    <property type="match status" value="1"/>
</dbReference>
<dbReference type="GO" id="GO:0005524">
    <property type="term" value="F:ATP binding"/>
    <property type="evidence" value="ECO:0007669"/>
    <property type="project" value="UniProtKB-KW"/>
</dbReference>
<keyword evidence="3" id="KW-0472">Membrane</keyword>
<keyword evidence="4" id="KW-0732">Signal</keyword>
<dbReference type="InterPro" id="IPR001223">
    <property type="entry name" value="Glyco_hydro18_cat"/>
</dbReference>
<dbReference type="HOGENOM" id="CLU_000288_95_1_1"/>
<dbReference type="Gene3D" id="3.10.50.10">
    <property type="match status" value="1"/>
</dbReference>
<dbReference type="SUPFAM" id="SSF51445">
    <property type="entry name" value="(Trans)glycosidases"/>
    <property type="match status" value="1"/>
</dbReference>
<dbReference type="PANTHER" id="PTHR11177">
    <property type="entry name" value="CHITINASE"/>
    <property type="match status" value="1"/>
</dbReference>
<dbReference type="EnsemblPlants" id="PGSC0003DMT400087909">
    <property type="protein sequence ID" value="PGSC0003DMT400087909"/>
    <property type="gene ID" value="PGSC0003DMG400037480"/>
</dbReference>
<dbReference type="Pfam" id="PF00704">
    <property type="entry name" value="Glyco_hydro_18"/>
    <property type="match status" value="1"/>
</dbReference>
<accession>M1DEU0</accession>
<dbReference type="GO" id="GO:0005576">
    <property type="term" value="C:extracellular region"/>
    <property type="evidence" value="ECO:0000318"/>
    <property type="project" value="GO_Central"/>
</dbReference>
<evidence type="ECO:0000256" key="1">
    <source>
        <dbReference type="ARBA" id="ARBA00022741"/>
    </source>
</evidence>
<evidence type="ECO:0000313" key="8">
    <source>
        <dbReference type="Proteomes" id="UP000011115"/>
    </source>
</evidence>
<dbReference type="AlphaFoldDB" id="M1DEU0"/>
<dbReference type="SMART" id="SM00636">
    <property type="entry name" value="Glyco_18"/>
    <property type="match status" value="1"/>
</dbReference>
<dbReference type="eggNOG" id="KOG2806">
    <property type="taxonomic scope" value="Eukaryota"/>
</dbReference>
<evidence type="ECO:0000313" key="7">
    <source>
        <dbReference type="EnsemblPlants" id="PGSC0003DMT400087909"/>
    </source>
</evidence>
<sequence>MSSKRLFSFFFLLLVLPFSSSSDTTSWIKSGFWYAGSEFPTSEIPTMYTHLYAAFAHINTSNFEVFINNSDEPYISTFTKTVKQNNPSVITLLSIWGGSDESPDFFAMTSEFSRRKSFITSSIKTARLYGFQGLDLNGVYPNTAANMTNMRTFIEEWRTTINSESNNSLILTMGAYYSPMLDQSMKYPVETIVRNFDWVHLRSYDYYLPSKNNVTRAHSALYDPSSTRNTDYGIKEWIKNGLPANKIVIGLAYHGYAWTLVNPNHNMVGSPARASDEEEEDHRGSKRSLLAILLPTITITIIVISSILCILKKKTVRSEGIEELNEKAIGRNLKVFSFDQIKEATNNFSIKNKIGEGGYGPVYKGIGNSTSRDFWGRLSDGQEIAVKRLSECSKQGVEEFQNEVSLASKLQHVNVLQLQGFCIEKEEKILIYECL</sequence>
<keyword evidence="3" id="KW-0812">Transmembrane</keyword>
<dbReference type="GO" id="GO:0004568">
    <property type="term" value="F:chitinase activity"/>
    <property type="evidence" value="ECO:0000318"/>
    <property type="project" value="GO_Central"/>
</dbReference>
<dbReference type="PANTHER" id="PTHR11177:SF369">
    <property type="entry name" value="CLASS V CHITINASE-LIKE"/>
    <property type="match status" value="1"/>
</dbReference>
<keyword evidence="1" id="KW-0547">Nucleotide-binding</keyword>
<evidence type="ECO:0000256" key="3">
    <source>
        <dbReference type="SAM" id="Phobius"/>
    </source>
</evidence>
<dbReference type="Proteomes" id="UP000011115">
    <property type="component" value="Unassembled WGS sequence"/>
</dbReference>
<evidence type="ECO:0000259" key="5">
    <source>
        <dbReference type="PROSITE" id="PS50011"/>
    </source>
</evidence>
<dbReference type="GO" id="GO:0008061">
    <property type="term" value="F:chitin binding"/>
    <property type="evidence" value="ECO:0007669"/>
    <property type="project" value="InterPro"/>
</dbReference>
<feature type="domain" description="GH18" evidence="6">
    <location>
        <begin position="27"/>
        <end position="435"/>
    </location>
</feature>
<evidence type="ECO:0000259" key="6">
    <source>
        <dbReference type="PROSITE" id="PS51910"/>
    </source>
</evidence>
<dbReference type="GO" id="GO:0006032">
    <property type="term" value="P:chitin catabolic process"/>
    <property type="evidence" value="ECO:0000318"/>
    <property type="project" value="GO_Central"/>
</dbReference>
<dbReference type="SUPFAM" id="SSF56112">
    <property type="entry name" value="Protein kinase-like (PK-like)"/>
    <property type="match status" value="1"/>
</dbReference>
<dbReference type="Gene3D" id="3.20.20.80">
    <property type="entry name" value="Glycosidases"/>
    <property type="match status" value="1"/>
</dbReference>
<dbReference type="InterPro" id="IPR050314">
    <property type="entry name" value="Glycosyl_Hydrlase_18"/>
</dbReference>
<dbReference type="InterPro" id="IPR011583">
    <property type="entry name" value="Chitinase_II/V-like_cat"/>
</dbReference>
<dbReference type="FunFam" id="3.30.200.20:FF:000162">
    <property type="entry name" value="Adenine nucleotide alpha hydrolase-like domain kinase"/>
    <property type="match status" value="1"/>
</dbReference>
<dbReference type="PROSITE" id="PS51910">
    <property type="entry name" value="GH18_2"/>
    <property type="match status" value="1"/>
</dbReference>
<dbReference type="InterPro" id="IPR001245">
    <property type="entry name" value="Ser-Thr/Tyr_kinase_cat_dom"/>
</dbReference>
<feature type="domain" description="Protein kinase" evidence="5">
    <location>
        <begin position="348"/>
        <end position="435"/>
    </location>
</feature>
<dbReference type="GO" id="GO:0004672">
    <property type="term" value="F:protein kinase activity"/>
    <property type="evidence" value="ECO:0007669"/>
    <property type="project" value="InterPro"/>
</dbReference>
<reference evidence="8" key="1">
    <citation type="journal article" date="2011" name="Nature">
        <title>Genome sequence and analysis of the tuber crop potato.</title>
        <authorList>
            <consortium name="The Potato Genome Sequencing Consortium"/>
        </authorList>
    </citation>
    <scope>NUCLEOTIDE SEQUENCE [LARGE SCALE GENOMIC DNA]</scope>
    <source>
        <strain evidence="8">cv. DM1-3 516 R44</strain>
    </source>
</reference>
<feature type="signal peptide" evidence="4">
    <location>
        <begin position="1"/>
        <end position="22"/>
    </location>
</feature>
<dbReference type="InterPro" id="IPR011009">
    <property type="entry name" value="Kinase-like_dom_sf"/>
</dbReference>
<dbReference type="STRING" id="4113.M1DEU0"/>
<reference evidence="7" key="2">
    <citation type="submission" date="2015-06" db="UniProtKB">
        <authorList>
            <consortium name="EnsemblPlants"/>
        </authorList>
    </citation>
    <scope>IDENTIFICATION</scope>
    <source>
        <strain evidence="7">DM1-3 516 R44</strain>
    </source>
</reference>
<protein>
    <submittedName>
        <fullName evidence="7">Receptor-like kinase CHRK1</fullName>
    </submittedName>
</protein>
<dbReference type="InterPro" id="IPR000719">
    <property type="entry name" value="Prot_kinase_dom"/>
</dbReference>
<dbReference type="InterPro" id="IPR029070">
    <property type="entry name" value="Chitinase_insertion_sf"/>
</dbReference>
<dbReference type="FunCoup" id="M1DEU0">
    <property type="interactions" value="270"/>
</dbReference>
<keyword evidence="2" id="KW-0067">ATP-binding</keyword>
<name>M1DEU0_SOLTU</name>
<feature type="transmembrane region" description="Helical" evidence="3">
    <location>
        <begin position="289"/>
        <end position="311"/>
    </location>
</feature>
<dbReference type="Gene3D" id="3.30.200.20">
    <property type="entry name" value="Phosphorylase Kinase, domain 1"/>
    <property type="match status" value="1"/>
</dbReference>
<organism evidence="7 8">
    <name type="scientific">Solanum tuberosum</name>
    <name type="common">Potato</name>
    <dbReference type="NCBI Taxonomy" id="4113"/>
    <lineage>
        <taxon>Eukaryota</taxon>
        <taxon>Viridiplantae</taxon>
        <taxon>Streptophyta</taxon>
        <taxon>Embryophyta</taxon>
        <taxon>Tracheophyta</taxon>
        <taxon>Spermatophyta</taxon>
        <taxon>Magnoliopsida</taxon>
        <taxon>eudicotyledons</taxon>
        <taxon>Gunneridae</taxon>
        <taxon>Pentapetalae</taxon>
        <taxon>asterids</taxon>
        <taxon>lamiids</taxon>
        <taxon>Solanales</taxon>
        <taxon>Solanaceae</taxon>
        <taxon>Solanoideae</taxon>
        <taxon>Solaneae</taxon>
        <taxon>Solanum</taxon>
    </lineage>
</organism>
<proteinExistence type="predicted"/>
<dbReference type="CDD" id="cd02879">
    <property type="entry name" value="GH18_plant_chitinase_class_V"/>
    <property type="match status" value="1"/>
</dbReference>
<dbReference type="InParanoid" id="M1DEU0"/>
<dbReference type="InterPro" id="IPR017853">
    <property type="entry name" value="GH"/>
</dbReference>
<dbReference type="GO" id="GO:0005975">
    <property type="term" value="P:carbohydrate metabolic process"/>
    <property type="evidence" value="ECO:0007669"/>
    <property type="project" value="InterPro"/>
</dbReference>
<dbReference type="PaxDb" id="4113-PGSC0003DMT400087909"/>
<dbReference type="Gramene" id="PGSC0003DMT400087909">
    <property type="protein sequence ID" value="PGSC0003DMT400087909"/>
    <property type="gene ID" value="PGSC0003DMG400037480"/>
</dbReference>
<keyword evidence="8" id="KW-1185">Reference proteome</keyword>
<evidence type="ECO:0000256" key="4">
    <source>
        <dbReference type="SAM" id="SignalP"/>
    </source>
</evidence>